<dbReference type="PRINTS" id="PR00237">
    <property type="entry name" value="GPCRRHODOPSN"/>
</dbReference>
<dbReference type="InterPro" id="IPR052954">
    <property type="entry name" value="GPCR-Ligand_Int"/>
</dbReference>
<evidence type="ECO:0000256" key="5">
    <source>
        <dbReference type="RuleBase" id="RU000688"/>
    </source>
</evidence>
<keyword evidence="5" id="KW-0807">Transducer</keyword>
<dbReference type="PROSITE" id="PS00237">
    <property type="entry name" value="G_PROTEIN_RECEP_F1_1"/>
    <property type="match status" value="1"/>
</dbReference>
<dbReference type="InterPro" id="IPR017452">
    <property type="entry name" value="GPCR_Rhodpsn_7TM"/>
</dbReference>
<keyword evidence="2 5" id="KW-0812">Transmembrane</keyword>
<evidence type="ECO:0000256" key="4">
    <source>
        <dbReference type="ARBA" id="ARBA00023136"/>
    </source>
</evidence>
<dbReference type="Pfam" id="PF00001">
    <property type="entry name" value="7tm_1"/>
    <property type="match status" value="1"/>
</dbReference>
<dbReference type="GO" id="GO:0016020">
    <property type="term" value="C:membrane"/>
    <property type="evidence" value="ECO:0007669"/>
    <property type="project" value="UniProtKB-SubCell"/>
</dbReference>
<keyword evidence="9" id="KW-1185">Reference proteome</keyword>
<dbReference type="SUPFAM" id="SSF81321">
    <property type="entry name" value="Family A G protein-coupled receptor-like"/>
    <property type="match status" value="1"/>
</dbReference>
<feature type="domain" description="G-protein coupled receptors family 1 profile" evidence="7">
    <location>
        <begin position="35"/>
        <end position="305"/>
    </location>
</feature>
<feature type="transmembrane region" description="Helical" evidence="6">
    <location>
        <begin position="189"/>
        <end position="212"/>
    </location>
</feature>
<gene>
    <name evidence="8" type="ORF">LSH36_1158g00006</name>
</gene>
<dbReference type="PROSITE" id="PS50262">
    <property type="entry name" value="G_PROTEIN_RECEP_F1_2"/>
    <property type="match status" value="1"/>
</dbReference>
<keyword evidence="5" id="KW-0297">G-protein coupled receptor</keyword>
<dbReference type="CDD" id="cd14978">
    <property type="entry name" value="7tmA_FMRFamide_R-like"/>
    <property type="match status" value="1"/>
</dbReference>
<evidence type="ECO:0000259" key="7">
    <source>
        <dbReference type="PROSITE" id="PS50262"/>
    </source>
</evidence>
<feature type="transmembrane region" description="Helical" evidence="6">
    <location>
        <begin position="137"/>
        <end position="157"/>
    </location>
</feature>
<feature type="transmembrane region" description="Helical" evidence="6">
    <location>
        <begin position="246"/>
        <end position="270"/>
    </location>
</feature>
<dbReference type="EMBL" id="JAODUP010001158">
    <property type="protein sequence ID" value="KAK2141113.1"/>
    <property type="molecule type" value="Genomic_DNA"/>
</dbReference>
<feature type="transmembrane region" description="Helical" evidence="6">
    <location>
        <begin position="97"/>
        <end position="116"/>
    </location>
</feature>
<dbReference type="PANTHER" id="PTHR46641">
    <property type="entry name" value="FMRFAMIDE RECEPTOR-RELATED"/>
    <property type="match status" value="1"/>
</dbReference>
<organism evidence="8 9">
    <name type="scientific">Paralvinella palmiformis</name>
    <dbReference type="NCBI Taxonomy" id="53620"/>
    <lineage>
        <taxon>Eukaryota</taxon>
        <taxon>Metazoa</taxon>
        <taxon>Spiralia</taxon>
        <taxon>Lophotrochozoa</taxon>
        <taxon>Annelida</taxon>
        <taxon>Polychaeta</taxon>
        <taxon>Sedentaria</taxon>
        <taxon>Canalipalpata</taxon>
        <taxon>Terebellida</taxon>
        <taxon>Terebelliformia</taxon>
        <taxon>Alvinellidae</taxon>
        <taxon>Paralvinella</taxon>
    </lineage>
</organism>
<dbReference type="GO" id="GO:0004930">
    <property type="term" value="F:G protein-coupled receptor activity"/>
    <property type="evidence" value="ECO:0007669"/>
    <property type="project" value="UniProtKB-KW"/>
</dbReference>
<dbReference type="Proteomes" id="UP001208570">
    <property type="component" value="Unassembled WGS sequence"/>
</dbReference>
<dbReference type="Gene3D" id="1.20.1070.10">
    <property type="entry name" value="Rhodopsin 7-helix transmembrane proteins"/>
    <property type="match status" value="1"/>
</dbReference>
<evidence type="ECO:0000256" key="3">
    <source>
        <dbReference type="ARBA" id="ARBA00022989"/>
    </source>
</evidence>
<evidence type="ECO:0000256" key="6">
    <source>
        <dbReference type="SAM" id="Phobius"/>
    </source>
</evidence>
<protein>
    <recommendedName>
        <fullName evidence="7">G-protein coupled receptors family 1 profile domain-containing protein</fullName>
    </recommendedName>
</protein>
<comment type="subcellular location">
    <subcellularLocation>
        <location evidence="1">Membrane</location>
    </subcellularLocation>
</comment>
<dbReference type="PANTHER" id="PTHR46641:SF25">
    <property type="entry name" value="CNMAMIDE RECEPTOR-RELATED"/>
    <property type="match status" value="1"/>
</dbReference>
<proteinExistence type="inferred from homology"/>
<keyword evidence="3 6" id="KW-1133">Transmembrane helix</keyword>
<feature type="transmembrane region" description="Helical" evidence="6">
    <location>
        <begin position="290"/>
        <end position="308"/>
    </location>
</feature>
<keyword evidence="5" id="KW-0675">Receptor</keyword>
<keyword evidence="4 6" id="KW-0472">Membrane</keyword>
<name>A0AAD9MR58_9ANNE</name>
<comment type="caution">
    <text evidence="8">The sequence shown here is derived from an EMBL/GenBank/DDBJ whole genome shotgun (WGS) entry which is preliminary data.</text>
</comment>
<feature type="transmembrane region" description="Helical" evidence="6">
    <location>
        <begin position="56"/>
        <end position="77"/>
    </location>
</feature>
<feature type="transmembrane region" description="Helical" evidence="6">
    <location>
        <begin position="20"/>
        <end position="44"/>
    </location>
</feature>
<evidence type="ECO:0000256" key="2">
    <source>
        <dbReference type="ARBA" id="ARBA00022692"/>
    </source>
</evidence>
<sequence length="366" mass="41795">MDSIEKPAKLWIEYTIAILLVKYTMISLVVIGTVGNLLSFVVLMRRRMRRNSVNTYLAILSCADTVVLYISAFKTWLRVATGFELLHVSDAACKITIFVFMLASHLSAWLIVLVTANRFVAVCFPFRAVQMFTPKKSVLAVVVLICVLIAYNVHLLWTMHLHEFEYGYKQCAPRLSNDFMNGPFNYIRLASYTLVPFALVMGMNASIIVCICRTSRQTVRNADRALTRTGLLVTNTRTLQRNKQQITVMLLLVSFSWLLLTLPFAVISLINFRYSTNHGRAATFLLKTTSFLLMYLNHSCNFFLYCMVGKKFRTEFISMFCDCRRSLLEPRPSTFKGNRTRRSSHKRAGEIPLTVYNASGRTMTAL</sequence>
<evidence type="ECO:0000313" key="8">
    <source>
        <dbReference type="EMBL" id="KAK2141113.1"/>
    </source>
</evidence>
<evidence type="ECO:0000313" key="9">
    <source>
        <dbReference type="Proteomes" id="UP001208570"/>
    </source>
</evidence>
<reference evidence="8" key="1">
    <citation type="journal article" date="2023" name="Mol. Biol. Evol.">
        <title>Third-Generation Sequencing Reveals the Adaptive Role of the Epigenome in Three Deep-Sea Polychaetes.</title>
        <authorList>
            <person name="Perez M."/>
            <person name="Aroh O."/>
            <person name="Sun Y."/>
            <person name="Lan Y."/>
            <person name="Juniper S.K."/>
            <person name="Young C.R."/>
            <person name="Angers B."/>
            <person name="Qian P.Y."/>
        </authorList>
    </citation>
    <scope>NUCLEOTIDE SEQUENCE</scope>
    <source>
        <strain evidence="8">P08H-3</strain>
    </source>
</reference>
<comment type="similarity">
    <text evidence="5">Belongs to the G-protein coupled receptor 1 family.</text>
</comment>
<dbReference type="InterPro" id="IPR000276">
    <property type="entry name" value="GPCR_Rhodpsn"/>
</dbReference>
<evidence type="ECO:0000256" key="1">
    <source>
        <dbReference type="ARBA" id="ARBA00004370"/>
    </source>
</evidence>
<accession>A0AAD9MR58</accession>
<dbReference type="AlphaFoldDB" id="A0AAD9MR58"/>